<accession>M0QJ28</accession>
<dbReference type="EMBL" id="BANX01000014">
    <property type="protein sequence ID" value="GAC68296.1"/>
    <property type="molecule type" value="Genomic_DNA"/>
</dbReference>
<proteinExistence type="predicted"/>
<dbReference type="Gene3D" id="3.40.960.10">
    <property type="entry name" value="VSR Endonuclease"/>
    <property type="match status" value="1"/>
</dbReference>
<evidence type="ECO:0000259" key="1">
    <source>
        <dbReference type="Pfam" id="PF18741"/>
    </source>
</evidence>
<name>M0QJ28_9ACTN</name>
<dbReference type="AlphaFoldDB" id="M0QJ28"/>
<protein>
    <recommendedName>
        <fullName evidence="1">Restriction endonuclease type II-like domain-containing protein</fullName>
    </recommendedName>
</protein>
<dbReference type="SUPFAM" id="SSF52980">
    <property type="entry name" value="Restriction endonuclease-like"/>
    <property type="match status" value="1"/>
</dbReference>
<evidence type="ECO:0000313" key="2">
    <source>
        <dbReference type="EMBL" id="GAC68296.1"/>
    </source>
</evidence>
<dbReference type="InterPro" id="IPR011335">
    <property type="entry name" value="Restrct_endonuc-II-like"/>
</dbReference>
<dbReference type="Pfam" id="PF18741">
    <property type="entry name" value="MTES_1575"/>
    <property type="match status" value="1"/>
</dbReference>
<dbReference type="eggNOG" id="COG5340">
    <property type="taxonomic scope" value="Bacteria"/>
</dbReference>
<keyword evidence="3" id="KW-1185">Reference proteome</keyword>
<feature type="domain" description="Restriction endonuclease type II-like" evidence="1">
    <location>
        <begin position="220"/>
        <end position="298"/>
    </location>
</feature>
<comment type="caution">
    <text evidence="2">The sequence shown here is derived from an EMBL/GenBank/DDBJ whole genome shotgun (WGS) entry which is preliminary data.</text>
</comment>
<gene>
    <name evidence="2" type="ORF">GS4_14_01280</name>
</gene>
<organism evidence="2 3">
    <name type="scientific">Gordonia soli NBRC 108243</name>
    <dbReference type="NCBI Taxonomy" id="1223545"/>
    <lineage>
        <taxon>Bacteria</taxon>
        <taxon>Bacillati</taxon>
        <taxon>Actinomycetota</taxon>
        <taxon>Actinomycetes</taxon>
        <taxon>Mycobacteriales</taxon>
        <taxon>Gordoniaceae</taxon>
        <taxon>Gordonia</taxon>
    </lineage>
</organism>
<dbReference type="InterPro" id="IPR049468">
    <property type="entry name" value="Restrct_endonuc-II-like_dom"/>
</dbReference>
<dbReference type="Proteomes" id="UP000011666">
    <property type="component" value="Unassembled WGS sequence"/>
</dbReference>
<evidence type="ECO:0000313" key="3">
    <source>
        <dbReference type="Proteomes" id="UP000011666"/>
    </source>
</evidence>
<sequence length="304" mass="33936">MFRLDVNNRMTVVESMSTDVSIVRRREKLESQMATSDFDAAFRGLRGVHSIARSRLLTARERIIAVVGAAQGEPVVGGTAASIVHGTAWYDADFDVELIRGPTGSGRAAVSTSARRLDLAASDVVVVDGIRVTSPVRTAFDLLRVRPPWRALGYVDMLARATPIDPRELADYADDQRRVRYVRQARDLARLVDARSESPPESWVRYLMFTADLPTPDLQIEVRDRRGVVFARIDLGYEALKIGIEYDGEEFHSSPSQQSADSQRDQALFDLGWLMIRVRGSRLRQNPFGVVVEIDKALKSRGGY</sequence>
<reference evidence="2 3" key="1">
    <citation type="submission" date="2013-01" db="EMBL/GenBank/DDBJ databases">
        <title>Whole genome shotgun sequence of Gordonia soli NBRC 108243.</title>
        <authorList>
            <person name="Isaki-Nakamura S."/>
            <person name="Hosoyama A."/>
            <person name="Tsuchikane K."/>
            <person name="Ando Y."/>
            <person name="Baba S."/>
            <person name="Ohji S."/>
            <person name="Hamada M."/>
            <person name="Tamura T."/>
            <person name="Yamazoe A."/>
            <person name="Yamazaki S."/>
            <person name="Fujita N."/>
        </authorList>
    </citation>
    <scope>NUCLEOTIDE SEQUENCE [LARGE SCALE GENOMIC DNA]</scope>
    <source>
        <strain evidence="2 3">NBRC 108243</strain>
    </source>
</reference>
<dbReference type="STRING" id="1223545.GS4_14_01280"/>